<comment type="caution">
    <text evidence="3">The sequence shown here is derived from an EMBL/GenBank/DDBJ whole genome shotgun (WGS) entry which is preliminary data.</text>
</comment>
<organism evidence="3 4">
    <name type="scientific">Phialemonium thermophilum</name>
    <dbReference type="NCBI Taxonomy" id="223376"/>
    <lineage>
        <taxon>Eukaryota</taxon>
        <taxon>Fungi</taxon>
        <taxon>Dikarya</taxon>
        <taxon>Ascomycota</taxon>
        <taxon>Pezizomycotina</taxon>
        <taxon>Sordariomycetes</taxon>
        <taxon>Sordariomycetidae</taxon>
        <taxon>Cephalothecales</taxon>
        <taxon>Cephalothecaceae</taxon>
        <taxon>Phialemonium</taxon>
    </lineage>
</organism>
<evidence type="ECO:0000256" key="2">
    <source>
        <dbReference type="SAM" id="Phobius"/>
    </source>
</evidence>
<keyword evidence="2" id="KW-0812">Transmembrane</keyword>
<proteinExistence type="predicted"/>
<accession>A0ABR3Y3A1</accession>
<evidence type="ECO:0000313" key="4">
    <source>
        <dbReference type="Proteomes" id="UP001586593"/>
    </source>
</evidence>
<gene>
    <name evidence="3" type="ORF">VTK73DRAFT_1911</name>
</gene>
<keyword evidence="2" id="KW-0472">Membrane</keyword>
<evidence type="ECO:0000256" key="1">
    <source>
        <dbReference type="SAM" id="MobiDB-lite"/>
    </source>
</evidence>
<feature type="compositionally biased region" description="Basic residues" evidence="1">
    <location>
        <begin position="134"/>
        <end position="144"/>
    </location>
</feature>
<feature type="region of interest" description="Disordered" evidence="1">
    <location>
        <begin position="109"/>
        <end position="188"/>
    </location>
</feature>
<reference evidence="3 4" key="1">
    <citation type="journal article" date="2024" name="Commun. Biol.">
        <title>Comparative genomic analysis of thermophilic fungi reveals convergent evolutionary adaptations and gene losses.</title>
        <authorList>
            <person name="Steindorff A.S."/>
            <person name="Aguilar-Pontes M.V."/>
            <person name="Robinson A.J."/>
            <person name="Andreopoulos B."/>
            <person name="LaButti K."/>
            <person name="Kuo A."/>
            <person name="Mondo S."/>
            <person name="Riley R."/>
            <person name="Otillar R."/>
            <person name="Haridas S."/>
            <person name="Lipzen A."/>
            <person name="Grimwood J."/>
            <person name="Schmutz J."/>
            <person name="Clum A."/>
            <person name="Reid I.D."/>
            <person name="Moisan M.C."/>
            <person name="Butler G."/>
            <person name="Nguyen T.T.M."/>
            <person name="Dewar K."/>
            <person name="Conant G."/>
            <person name="Drula E."/>
            <person name="Henrissat B."/>
            <person name="Hansel C."/>
            <person name="Singer S."/>
            <person name="Hutchinson M.I."/>
            <person name="de Vries R.P."/>
            <person name="Natvig D.O."/>
            <person name="Powell A.J."/>
            <person name="Tsang A."/>
            <person name="Grigoriev I.V."/>
        </authorList>
    </citation>
    <scope>NUCLEOTIDE SEQUENCE [LARGE SCALE GENOMIC DNA]</scope>
    <source>
        <strain evidence="3 4">ATCC 24622</strain>
    </source>
</reference>
<protein>
    <submittedName>
        <fullName evidence="3">Uncharacterized protein</fullName>
    </submittedName>
</protein>
<sequence>MAPFTSMSGLPRQIADSVSSVDSAKIGSYLPERIHLEPTKTLKLVTDALLRRQTGPTATVTVVADGGNTSQASGKSSLSGGAIAGIVIGSVAGFLLLWWLIYSCTRRDGSPTGGRPGGHDTWYESVTEEAPPRSRSRSHHRRRKSSEMRYVRPVTVVAGNPAPPAYVYERDARDSRRGRRSHRSRSRY</sequence>
<feature type="transmembrane region" description="Helical" evidence="2">
    <location>
        <begin position="82"/>
        <end position="101"/>
    </location>
</feature>
<keyword evidence="4" id="KW-1185">Reference proteome</keyword>
<name>A0ABR3Y3A1_9PEZI</name>
<dbReference type="Proteomes" id="UP001586593">
    <property type="component" value="Unassembled WGS sequence"/>
</dbReference>
<feature type="compositionally biased region" description="Basic residues" evidence="1">
    <location>
        <begin position="176"/>
        <end position="188"/>
    </location>
</feature>
<keyword evidence="2" id="KW-1133">Transmembrane helix</keyword>
<dbReference type="EMBL" id="JAZHXJ010000015">
    <property type="protein sequence ID" value="KAL1882352.1"/>
    <property type="molecule type" value="Genomic_DNA"/>
</dbReference>
<evidence type="ECO:0000313" key="3">
    <source>
        <dbReference type="EMBL" id="KAL1882352.1"/>
    </source>
</evidence>